<gene>
    <name evidence="5" type="ORF">EDD33_2993</name>
</gene>
<accession>A0A3N2CX81</accession>
<evidence type="ECO:0000313" key="6">
    <source>
        <dbReference type="Proteomes" id="UP000281738"/>
    </source>
</evidence>
<keyword evidence="3" id="KW-1133">Transmembrane helix</keyword>
<evidence type="ECO:0000256" key="2">
    <source>
        <dbReference type="ARBA" id="ARBA00022692"/>
    </source>
</evidence>
<keyword evidence="6" id="KW-1185">Reference proteome</keyword>
<comment type="caution">
    <text evidence="5">The sequence shown here is derived from an EMBL/GenBank/DDBJ whole genome shotgun (WGS) entry which is preliminary data.</text>
</comment>
<evidence type="ECO:0000313" key="5">
    <source>
        <dbReference type="EMBL" id="ROR92109.1"/>
    </source>
</evidence>
<dbReference type="Proteomes" id="UP000281738">
    <property type="component" value="Unassembled WGS sequence"/>
</dbReference>
<dbReference type="GO" id="GO:0016020">
    <property type="term" value="C:membrane"/>
    <property type="evidence" value="ECO:0007669"/>
    <property type="project" value="UniProtKB-SubCell"/>
</dbReference>
<sequence>MTHLGPLLTGPTHRREPGRPDLGVLGLAAAFASSGVVHLVRPQTFEPMVPRVLPARRGLVYASGVAELVCAAGLLHPRTRPAAGWASAALLLAVYPANLKMAGDARHSDSTAVKAATWARLPLQLPPLRVALRAARAGRRTR</sequence>
<evidence type="ECO:0000256" key="3">
    <source>
        <dbReference type="ARBA" id="ARBA00022989"/>
    </source>
</evidence>
<evidence type="ECO:0000256" key="4">
    <source>
        <dbReference type="ARBA" id="ARBA00023136"/>
    </source>
</evidence>
<comment type="subcellular location">
    <subcellularLocation>
        <location evidence="1">Membrane</location>
        <topology evidence="1">Multi-pass membrane protein</topology>
    </subcellularLocation>
</comment>
<organism evidence="5 6">
    <name type="scientific">Nocardioides aurantiacus</name>
    <dbReference type="NCBI Taxonomy" id="86796"/>
    <lineage>
        <taxon>Bacteria</taxon>
        <taxon>Bacillati</taxon>
        <taxon>Actinomycetota</taxon>
        <taxon>Actinomycetes</taxon>
        <taxon>Propionibacteriales</taxon>
        <taxon>Nocardioidaceae</taxon>
        <taxon>Nocardioides</taxon>
    </lineage>
</organism>
<dbReference type="AlphaFoldDB" id="A0A3N2CX81"/>
<dbReference type="PANTHER" id="PTHR36974:SF1">
    <property type="entry name" value="DOXX FAMILY MEMBRANE PROTEIN"/>
    <property type="match status" value="1"/>
</dbReference>
<keyword evidence="4" id="KW-0472">Membrane</keyword>
<dbReference type="InterPro" id="IPR032808">
    <property type="entry name" value="DoxX"/>
</dbReference>
<protein>
    <submittedName>
        <fullName evidence="5">Putative membrane protein</fullName>
    </submittedName>
</protein>
<name>A0A3N2CX81_9ACTN</name>
<proteinExistence type="predicted"/>
<dbReference type="PANTHER" id="PTHR36974">
    <property type="entry name" value="MEMBRANE PROTEIN-RELATED"/>
    <property type="match status" value="1"/>
</dbReference>
<dbReference type="Pfam" id="PF13564">
    <property type="entry name" value="DoxX_2"/>
    <property type="match status" value="1"/>
</dbReference>
<evidence type="ECO:0000256" key="1">
    <source>
        <dbReference type="ARBA" id="ARBA00004141"/>
    </source>
</evidence>
<dbReference type="RefSeq" id="WP_246003532.1">
    <property type="nucleotide sequence ID" value="NZ_RKHO01000001.1"/>
</dbReference>
<keyword evidence="2" id="KW-0812">Transmembrane</keyword>
<reference evidence="5 6" key="1">
    <citation type="submission" date="2018-11" db="EMBL/GenBank/DDBJ databases">
        <title>Sequencing the genomes of 1000 actinobacteria strains.</title>
        <authorList>
            <person name="Klenk H.-P."/>
        </authorList>
    </citation>
    <scope>NUCLEOTIDE SEQUENCE [LARGE SCALE GENOMIC DNA]</scope>
    <source>
        <strain evidence="5 6">DSM 12652</strain>
    </source>
</reference>
<dbReference type="EMBL" id="RKHO01000001">
    <property type="protein sequence ID" value="ROR92109.1"/>
    <property type="molecule type" value="Genomic_DNA"/>
</dbReference>